<evidence type="ECO:0000313" key="1">
    <source>
        <dbReference type="EMBL" id="KAJ0170014.1"/>
    </source>
</evidence>
<sequence>MEAKTSEWRPGPTVCRCCLTEGCYKDISTEYFWMGKREVYSEMLSETFSVSISYSKSGGPNSQSRLICEQCISRLRDAADFKRQVVECEKMFMQHLDPGTSSVVEFSVPQVESSEKVKLERVKVEKVASDDDFDDGGFPDDDDDDDDLDDQPLMKLASKIPKKESLDLRDLLDNTKLVLKRKAPPTSKSKPVVPTKKLKSKKEVGRPTETNILDEEIEIKQEVEFDTENLLLRSNVFRDGKEKRAAFRNNITTIIEWSTAYPFKYRKGVYLCFFCKHTFIEPEKLREHTRSQHAGDMYLKLKKYDPLKMDFAMATCKLCGLDVSNYMTLQTHFAEHGRVIDNTLGEFVLPYQLNKEEHCCQICGKTYEMFLSLHRHMNDHYHHFICETCGKRFVTSHRMINHARTHERGQFPCKKCKEIFPTYASLCAHGVKIHRSNQRYKCPICDEKFSSYKRRLKHLNVVHGEKTAVFPCPSCPKVFDLCSRRTAHIKFQHLQERKHVCSVCGMKFFTNYELQEHSIKHGGERIYQCDVCKKSYARLKTLREHMRIHNNDRRYVCNVCGQAFIQNCSLKQHMRVHHPANLKDIIYLNNDMISSTKIRSEKFKRMTEDHKAKRKQTAILLEFSKICPFRWAKNLFICFYCDRQYSDPCLLKEHNNKEHDNVNTAQLVKVEITDIICKLCNNHHNDLSELKRHLLDKHQINIDPKSDGGVLPFRLTQNDFKCVICDSRYTDYKSLNHHMNVHFQYYICEQCGSGFITPHRLRSHGFSHETGAFRCDDCFKYFRSTNARNEHYATVHLKVKRHRCPHCSETFRNYFQRNKHIASDHGLKLKEFKCNLCPKVFTLSGKLSFHIRTVHLKLKRFACDVCEWKFYSRSELREHMVRHGGERKYQCNVCKKAYARKYTLKEHIRIHENDRRYVCTICGKAFLQNCSLKHHMKIHHPNQGLNKDEV</sequence>
<dbReference type="EMBL" id="CM034415">
    <property type="protein sequence ID" value="KAJ0170014.1"/>
    <property type="molecule type" value="Genomic_DNA"/>
</dbReference>
<organism evidence="1 2">
    <name type="scientific">Dendrolimus kikuchii</name>
    <dbReference type="NCBI Taxonomy" id="765133"/>
    <lineage>
        <taxon>Eukaryota</taxon>
        <taxon>Metazoa</taxon>
        <taxon>Ecdysozoa</taxon>
        <taxon>Arthropoda</taxon>
        <taxon>Hexapoda</taxon>
        <taxon>Insecta</taxon>
        <taxon>Pterygota</taxon>
        <taxon>Neoptera</taxon>
        <taxon>Endopterygota</taxon>
        <taxon>Lepidoptera</taxon>
        <taxon>Glossata</taxon>
        <taxon>Ditrysia</taxon>
        <taxon>Bombycoidea</taxon>
        <taxon>Lasiocampidae</taxon>
        <taxon>Dendrolimus</taxon>
    </lineage>
</organism>
<name>A0ACC1CEL9_9NEOP</name>
<keyword evidence="2" id="KW-1185">Reference proteome</keyword>
<reference evidence="1 2" key="1">
    <citation type="journal article" date="2021" name="Front. Genet.">
        <title>Chromosome-Level Genome Assembly Reveals Significant Gene Expansion in the Toll and IMD Signaling Pathways of Dendrolimus kikuchii.</title>
        <authorList>
            <person name="Zhou J."/>
            <person name="Wu P."/>
            <person name="Xiong Z."/>
            <person name="Liu N."/>
            <person name="Zhao N."/>
            <person name="Ji M."/>
            <person name="Qiu Y."/>
            <person name="Yang B."/>
        </authorList>
    </citation>
    <scope>NUCLEOTIDE SEQUENCE [LARGE SCALE GENOMIC DNA]</scope>
    <source>
        <strain evidence="1">Ann1</strain>
    </source>
</reference>
<accession>A0ACC1CEL9</accession>
<dbReference type="Proteomes" id="UP000824533">
    <property type="component" value="Linkage Group LG29"/>
</dbReference>
<comment type="caution">
    <text evidence="1">The sequence shown here is derived from an EMBL/GenBank/DDBJ whole genome shotgun (WGS) entry which is preliminary data.</text>
</comment>
<proteinExistence type="predicted"/>
<evidence type="ECO:0000313" key="2">
    <source>
        <dbReference type="Proteomes" id="UP000824533"/>
    </source>
</evidence>
<protein>
    <submittedName>
        <fullName evidence="1">Uncharacterized protein</fullName>
    </submittedName>
</protein>
<gene>
    <name evidence="1" type="ORF">K1T71_014620</name>
</gene>